<evidence type="ECO:0000313" key="1">
    <source>
        <dbReference type="EMBL" id="CUK26853.1"/>
    </source>
</evidence>
<evidence type="ECO:0008006" key="3">
    <source>
        <dbReference type="Google" id="ProtNLM"/>
    </source>
</evidence>
<proteinExistence type="predicted"/>
<dbReference type="AlphaFoldDB" id="A0A0P1ITH2"/>
<reference evidence="2" key="1">
    <citation type="submission" date="2015-09" db="EMBL/GenBank/DDBJ databases">
        <authorList>
            <person name="Rodrigo-Torres Lidia"/>
            <person name="Arahal R.David."/>
        </authorList>
    </citation>
    <scope>NUCLEOTIDE SEQUENCE [LARGE SCALE GENOMIC DNA]</scope>
    <source>
        <strain evidence="2">CECT 5114</strain>
    </source>
</reference>
<protein>
    <recommendedName>
        <fullName evidence="3">SnoaL-like domain-containing protein</fullName>
    </recommendedName>
</protein>
<dbReference type="OrthoDB" id="9983143at2"/>
<gene>
    <name evidence="1" type="ORF">TA5114_02671</name>
</gene>
<name>A0A0P1ITH2_9RHOB</name>
<dbReference type="STRING" id="1715691.TA5113_01501"/>
<dbReference type="RefSeq" id="WP_131726432.1">
    <property type="nucleotide sequence ID" value="NZ_CYTO01000009.1"/>
</dbReference>
<dbReference type="Proteomes" id="UP000051184">
    <property type="component" value="Unassembled WGS sequence"/>
</dbReference>
<sequence length="148" mass="16600">MTIDENLRTLMRDFYRVVDAEAFEDLGEFLEFPFEIAVKGKVLELHNISDAAGAFFAAARVHKSRGIARVTHKVSLVHATSLTEALIGVDEVAFDSRNRKLISWRSSFLLRRLNGIWRLSRANATGYDLAWEAKGKEALRSAVTSSLC</sequence>
<organism evidence="1 2">
    <name type="scientific">Cognatishimia activa</name>
    <dbReference type="NCBI Taxonomy" id="1715691"/>
    <lineage>
        <taxon>Bacteria</taxon>
        <taxon>Pseudomonadati</taxon>
        <taxon>Pseudomonadota</taxon>
        <taxon>Alphaproteobacteria</taxon>
        <taxon>Rhodobacterales</taxon>
        <taxon>Paracoccaceae</taxon>
        <taxon>Cognatishimia</taxon>
    </lineage>
</organism>
<accession>A0A0P1ITH2</accession>
<keyword evidence="2" id="KW-1185">Reference proteome</keyword>
<evidence type="ECO:0000313" key="2">
    <source>
        <dbReference type="Proteomes" id="UP000051184"/>
    </source>
</evidence>
<dbReference type="EMBL" id="CYUE01000020">
    <property type="protein sequence ID" value="CUK26853.1"/>
    <property type="molecule type" value="Genomic_DNA"/>
</dbReference>